<keyword evidence="4" id="KW-1185">Reference proteome</keyword>
<evidence type="ECO:0000256" key="1">
    <source>
        <dbReference type="ARBA" id="ARBA00023186"/>
    </source>
</evidence>
<proteinExistence type="predicted"/>
<gene>
    <name evidence="2" type="ORF">GUITHDRAFT_150862</name>
</gene>
<dbReference type="GeneID" id="17308440"/>
<reference evidence="4" key="2">
    <citation type="submission" date="2012-11" db="EMBL/GenBank/DDBJ databases">
        <authorList>
            <person name="Kuo A."/>
            <person name="Curtis B.A."/>
            <person name="Tanifuji G."/>
            <person name="Burki F."/>
            <person name="Gruber A."/>
            <person name="Irimia M."/>
            <person name="Maruyama S."/>
            <person name="Arias M.C."/>
            <person name="Ball S.G."/>
            <person name="Gile G.H."/>
            <person name="Hirakawa Y."/>
            <person name="Hopkins J.F."/>
            <person name="Rensing S.A."/>
            <person name="Schmutz J."/>
            <person name="Symeonidi A."/>
            <person name="Elias M."/>
            <person name="Eveleigh R.J."/>
            <person name="Herman E.K."/>
            <person name="Klute M.J."/>
            <person name="Nakayama T."/>
            <person name="Obornik M."/>
            <person name="Reyes-Prieto A."/>
            <person name="Armbrust E.V."/>
            <person name="Aves S.J."/>
            <person name="Beiko R.G."/>
            <person name="Coutinho P."/>
            <person name="Dacks J.B."/>
            <person name="Durnford D.G."/>
            <person name="Fast N.M."/>
            <person name="Green B.R."/>
            <person name="Grisdale C."/>
            <person name="Hempe F."/>
            <person name="Henrissat B."/>
            <person name="Hoppner M.P."/>
            <person name="Ishida K.-I."/>
            <person name="Kim E."/>
            <person name="Koreny L."/>
            <person name="Kroth P.G."/>
            <person name="Liu Y."/>
            <person name="Malik S.-B."/>
            <person name="Maier U.G."/>
            <person name="McRose D."/>
            <person name="Mock T."/>
            <person name="Neilson J.A."/>
            <person name="Onodera N.T."/>
            <person name="Poole A.M."/>
            <person name="Pritham E.J."/>
            <person name="Richards T.A."/>
            <person name="Rocap G."/>
            <person name="Roy S.W."/>
            <person name="Sarai C."/>
            <person name="Schaack S."/>
            <person name="Shirato S."/>
            <person name="Slamovits C.H."/>
            <person name="Spencer D.F."/>
            <person name="Suzuki S."/>
            <person name="Worden A.Z."/>
            <person name="Zauner S."/>
            <person name="Barry K."/>
            <person name="Bell C."/>
            <person name="Bharti A.K."/>
            <person name="Crow J.A."/>
            <person name="Grimwood J."/>
            <person name="Kramer R."/>
            <person name="Lindquist E."/>
            <person name="Lucas S."/>
            <person name="Salamov A."/>
            <person name="McFadden G.I."/>
            <person name="Lane C.E."/>
            <person name="Keeling P.J."/>
            <person name="Gray M.W."/>
            <person name="Grigoriev I.V."/>
            <person name="Archibald J.M."/>
        </authorList>
    </citation>
    <scope>NUCLEOTIDE SEQUENCE</scope>
    <source>
        <strain evidence="4">CCMP2712</strain>
    </source>
</reference>
<evidence type="ECO:0000313" key="4">
    <source>
        <dbReference type="Proteomes" id="UP000011087"/>
    </source>
</evidence>
<dbReference type="InterPro" id="IPR005631">
    <property type="entry name" value="SDH"/>
</dbReference>
<organism evidence="2">
    <name type="scientific">Guillardia theta (strain CCMP2712)</name>
    <name type="common">Cryptophyte</name>
    <dbReference type="NCBI Taxonomy" id="905079"/>
    <lineage>
        <taxon>Eukaryota</taxon>
        <taxon>Cryptophyceae</taxon>
        <taxon>Pyrenomonadales</taxon>
        <taxon>Geminigeraceae</taxon>
        <taxon>Guillardia</taxon>
    </lineage>
</organism>
<accession>L1JUV5</accession>
<reference evidence="2 4" key="1">
    <citation type="journal article" date="2012" name="Nature">
        <title>Algal genomes reveal evolutionary mosaicism and the fate of nucleomorphs.</title>
        <authorList>
            <consortium name="DOE Joint Genome Institute"/>
            <person name="Curtis B.A."/>
            <person name="Tanifuji G."/>
            <person name="Burki F."/>
            <person name="Gruber A."/>
            <person name="Irimia M."/>
            <person name="Maruyama S."/>
            <person name="Arias M.C."/>
            <person name="Ball S.G."/>
            <person name="Gile G.H."/>
            <person name="Hirakawa Y."/>
            <person name="Hopkins J.F."/>
            <person name="Kuo A."/>
            <person name="Rensing S.A."/>
            <person name="Schmutz J."/>
            <person name="Symeonidi A."/>
            <person name="Elias M."/>
            <person name="Eveleigh R.J."/>
            <person name="Herman E.K."/>
            <person name="Klute M.J."/>
            <person name="Nakayama T."/>
            <person name="Obornik M."/>
            <person name="Reyes-Prieto A."/>
            <person name="Armbrust E.V."/>
            <person name="Aves S.J."/>
            <person name="Beiko R.G."/>
            <person name="Coutinho P."/>
            <person name="Dacks J.B."/>
            <person name="Durnford D.G."/>
            <person name="Fast N.M."/>
            <person name="Green B.R."/>
            <person name="Grisdale C.J."/>
            <person name="Hempel F."/>
            <person name="Henrissat B."/>
            <person name="Hoppner M.P."/>
            <person name="Ishida K."/>
            <person name="Kim E."/>
            <person name="Koreny L."/>
            <person name="Kroth P.G."/>
            <person name="Liu Y."/>
            <person name="Malik S.B."/>
            <person name="Maier U.G."/>
            <person name="McRose D."/>
            <person name="Mock T."/>
            <person name="Neilson J.A."/>
            <person name="Onodera N.T."/>
            <person name="Poole A.M."/>
            <person name="Pritham E.J."/>
            <person name="Richards T.A."/>
            <person name="Rocap G."/>
            <person name="Roy S.W."/>
            <person name="Sarai C."/>
            <person name="Schaack S."/>
            <person name="Shirato S."/>
            <person name="Slamovits C.H."/>
            <person name="Spencer D.F."/>
            <person name="Suzuki S."/>
            <person name="Worden A.Z."/>
            <person name="Zauner S."/>
            <person name="Barry K."/>
            <person name="Bell C."/>
            <person name="Bharti A.K."/>
            <person name="Crow J.A."/>
            <person name="Grimwood J."/>
            <person name="Kramer R."/>
            <person name="Lindquist E."/>
            <person name="Lucas S."/>
            <person name="Salamov A."/>
            <person name="McFadden G.I."/>
            <person name="Lane C.E."/>
            <person name="Keeling P.J."/>
            <person name="Gray M.W."/>
            <person name="Grigoriev I.V."/>
            <person name="Archibald J.M."/>
        </authorList>
    </citation>
    <scope>NUCLEOTIDE SEQUENCE</scope>
    <source>
        <strain evidence="2 4">CCMP2712</strain>
    </source>
</reference>
<dbReference type="InterPro" id="IPR036714">
    <property type="entry name" value="SDH_sf"/>
</dbReference>
<dbReference type="KEGG" id="gtt:GUITHDRAFT_150862"/>
<dbReference type="AlphaFoldDB" id="L1JUV5"/>
<dbReference type="EnsemblProtists" id="EKX51990">
    <property type="protein sequence ID" value="EKX51990"/>
    <property type="gene ID" value="GUITHDRAFT_150862"/>
</dbReference>
<dbReference type="HOGENOM" id="CLU_1463893_0_0_1"/>
<dbReference type="Proteomes" id="UP000011087">
    <property type="component" value="Unassembled WGS sequence"/>
</dbReference>
<keyword evidence="1" id="KW-0143">Chaperone</keyword>
<dbReference type="Gene3D" id="1.10.150.250">
    <property type="entry name" value="Flavinator of succinate dehydrogenase"/>
    <property type="match status" value="1"/>
</dbReference>
<protein>
    <recommendedName>
        <fullName evidence="5">Succinate dehydrogenase assembly factor 2, mitochondrial</fullName>
    </recommendedName>
</protein>
<evidence type="ECO:0008006" key="5">
    <source>
        <dbReference type="Google" id="ProtNLM"/>
    </source>
</evidence>
<sequence length="185" mass="21320">MMTGRSSRWLCVRIHEAFSHPSCPQACKLAKKELWANRGFSVGSDREETTDLHDRNIAGWRRGQQEVPPALPERQWRELVTSTYKTTSCVESEDEKSMHVLRKRLMHACKNRGWAEMSKLCHEFAQGLDDLKDLSLEDLKQLERILLADDLFLMALVTGKKEVPEEFEGKVMSMLISFAQPKTQN</sequence>
<dbReference type="SUPFAM" id="SSF109910">
    <property type="entry name" value="YgfY-like"/>
    <property type="match status" value="1"/>
</dbReference>
<dbReference type="EMBL" id="JH992974">
    <property type="protein sequence ID" value="EKX51990.1"/>
    <property type="molecule type" value="Genomic_DNA"/>
</dbReference>
<reference evidence="3" key="3">
    <citation type="submission" date="2016-03" db="UniProtKB">
        <authorList>
            <consortium name="EnsemblProtists"/>
        </authorList>
    </citation>
    <scope>IDENTIFICATION</scope>
</reference>
<dbReference type="PaxDb" id="55529-EKX51990"/>
<dbReference type="Pfam" id="PF03937">
    <property type="entry name" value="Sdh5"/>
    <property type="match status" value="1"/>
</dbReference>
<evidence type="ECO:0000313" key="3">
    <source>
        <dbReference type="EnsemblProtists" id="EKX51990"/>
    </source>
</evidence>
<name>L1JUV5_GUITC</name>
<dbReference type="RefSeq" id="XP_005838970.1">
    <property type="nucleotide sequence ID" value="XM_005838913.1"/>
</dbReference>
<evidence type="ECO:0000313" key="2">
    <source>
        <dbReference type="EMBL" id="EKX51990.1"/>
    </source>
</evidence>